<dbReference type="EMBL" id="WWCU01000003">
    <property type="protein sequence ID" value="MYN06599.1"/>
    <property type="molecule type" value="Genomic_DNA"/>
</dbReference>
<accession>A0A7X4H8H0</accession>
<keyword evidence="1 4" id="KW-0732">Signal</keyword>
<dbReference type="GO" id="GO:1990063">
    <property type="term" value="C:Bam protein complex"/>
    <property type="evidence" value="ECO:0007669"/>
    <property type="project" value="TreeGrafter"/>
</dbReference>
<evidence type="ECO:0000313" key="7">
    <source>
        <dbReference type="EMBL" id="MYN06599.1"/>
    </source>
</evidence>
<gene>
    <name evidence="4 7" type="primary">bamE</name>
    <name evidence="7" type="ORF">GTP77_04540</name>
</gene>
<dbReference type="PROSITE" id="PS51257">
    <property type="entry name" value="PROKAR_LIPOPROTEIN"/>
    <property type="match status" value="1"/>
</dbReference>
<comment type="caution">
    <text evidence="7">The sequence shown here is derived from an EMBL/GenBank/DDBJ whole genome shotgun (WGS) entry which is preliminary data.</text>
</comment>
<keyword evidence="4" id="KW-0564">Palmitate</keyword>
<dbReference type="PANTHER" id="PTHR37482">
    <property type="entry name" value="OUTER MEMBRANE PROTEIN ASSEMBLY FACTOR BAME"/>
    <property type="match status" value="1"/>
</dbReference>
<dbReference type="InterPro" id="IPR037873">
    <property type="entry name" value="BamE-like"/>
</dbReference>
<feature type="domain" description="Outer membrane protein assembly factor BamE" evidence="6">
    <location>
        <begin position="86"/>
        <end position="155"/>
    </location>
</feature>
<name>A0A7X4H8H0_9BURK</name>
<comment type="subcellular location">
    <subcellularLocation>
        <location evidence="4">Cell outer membrane</location>
        <topology evidence="4">Lipid-anchor</topology>
    </subcellularLocation>
</comment>
<proteinExistence type="inferred from homology"/>
<evidence type="ECO:0000256" key="5">
    <source>
        <dbReference type="SAM" id="MobiDB-lite"/>
    </source>
</evidence>
<evidence type="ECO:0000259" key="6">
    <source>
        <dbReference type="Pfam" id="PF04355"/>
    </source>
</evidence>
<sequence>MRITQAIPQSLLHSMKRRTPLVAGAICLALSVSGCASLSTLGEKKADLKVEDNAVVAGKGAQVRSISQLQKFMWFFSPYRPDIQQGNFISQEMLQQLKPGQTRDQVRFILGTPLLQDIFHADRWDYPFRLARGNGETIDSTVVVYFKDGKVDRFEGGNLPTEQEYIALIAGPAKNAKQALKDQNKGVSPSSAPLPAGTDSGAGAPVPVTPKIESK</sequence>
<dbReference type="HAMAP" id="MF_00925">
    <property type="entry name" value="OM_assembly_BamE"/>
    <property type="match status" value="1"/>
</dbReference>
<keyword evidence="4" id="KW-0449">Lipoprotein</keyword>
<evidence type="ECO:0000256" key="2">
    <source>
        <dbReference type="ARBA" id="ARBA00023136"/>
    </source>
</evidence>
<evidence type="ECO:0000256" key="3">
    <source>
        <dbReference type="ARBA" id="ARBA00023237"/>
    </source>
</evidence>
<evidence type="ECO:0000256" key="1">
    <source>
        <dbReference type="ARBA" id="ARBA00022729"/>
    </source>
</evidence>
<keyword evidence="8" id="KW-1185">Reference proteome</keyword>
<evidence type="ECO:0000313" key="8">
    <source>
        <dbReference type="Proteomes" id="UP000450676"/>
    </source>
</evidence>
<protein>
    <recommendedName>
        <fullName evidence="4">Outer membrane protein assembly factor BamE</fullName>
    </recommendedName>
</protein>
<comment type="function">
    <text evidence="4">Part of the outer membrane protein assembly complex, which is involved in assembly and insertion of beta-barrel proteins into the outer membrane.</text>
</comment>
<dbReference type="GO" id="GO:0051205">
    <property type="term" value="P:protein insertion into membrane"/>
    <property type="evidence" value="ECO:0007669"/>
    <property type="project" value="UniProtKB-UniRule"/>
</dbReference>
<dbReference type="Proteomes" id="UP000450676">
    <property type="component" value="Unassembled WGS sequence"/>
</dbReference>
<dbReference type="Gene3D" id="3.30.1450.10">
    <property type="match status" value="1"/>
</dbReference>
<comment type="subunit">
    <text evidence="4">Part of the Bam complex.</text>
</comment>
<dbReference type="PANTHER" id="PTHR37482:SF1">
    <property type="entry name" value="OUTER MEMBRANE PROTEIN ASSEMBLY FACTOR BAME"/>
    <property type="match status" value="1"/>
</dbReference>
<evidence type="ECO:0000256" key="4">
    <source>
        <dbReference type="HAMAP-Rule" id="MF_00925"/>
    </source>
</evidence>
<dbReference type="InterPro" id="IPR007450">
    <property type="entry name" value="BamE_dom"/>
</dbReference>
<dbReference type="Pfam" id="PF04355">
    <property type="entry name" value="BamE"/>
    <property type="match status" value="1"/>
</dbReference>
<keyword evidence="3 4" id="KW-0998">Cell outer membrane</keyword>
<dbReference type="GO" id="GO:0030674">
    <property type="term" value="F:protein-macromolecule adaptor activity"/>
    <property type="evidence" value="ECO:0007669"/>
    <property type="project" value="TreeGrafter"/>
</dbReference>
<comment type="similarity">
    <text evidence="4">Belongs to the BamE family.</text>
</comment>
<feature type="region of interest" description="Disordered" evidence="5">
    <location>
        <begin position="177"/>
        <end position="215"/>
    </location>
</feature>
<dbReference type="InterPro" id="IPR026592">
    <property type="entry name" value="BamE"/>
</dbReference>
<organism evidence="7 8">
    <name type="scientific">Pseudoduganella aquatica</name>
    <dbReference type="NCBI Taxonomy" id="2660641"/>
    <lineage>
        <taxon>Bacteria</taxon>
        <taxon>Pseudomonadati</taxon>
        <taxon>Pseudomonadota</taxon>
        <taxon>Betaproteobacteria</taxon>
        <taxon>Burkholderiales</taxon>
        <taxon>Oxalobacteraceae</taxon>
        <taxon>Telluria group</taxon>
        <taxon>Pseudoduganella</taxon>
    </lineage>
</organism>
<keyword evidence="2 4" id="KW-0472">Membrane</keyword>
<reference evidence="7 8" key="1">
    <citation type="submission" date="2019-12" db="EMBL/GenBank/DDBJ databases">
        <title>Novel species isolated from a subtropical stream in China.</title>
        <authorList>
            <person name="Lu H."/>
        </authorList>
    </citation>
    <scope>NUCLEOTIDE SEQUENCE [LARGE SCALE GENOMIC DNA]</scope>
    <source>
        <strain evidence="7 8">FT127W</strain>
    </source>
</reference>
<dbReference type="GO" id="GO:0043165">
    <property type="term" value="P:Gram-negative-bacterium-type cell outer membrane assembly"/>
    <property type="evidence" value="ECO:0007669"/>
    <property type="project" value="UniProtKB-UniRule"/>
</dbReference>
<dbReference type="AlphaFoldDB" id="A0A7X4H8H0"/>